<evidence type="ECO:0000313" key="3">
    <source>
        <dbReference type="Proteomes" id="UP000887574"/>
    </source>
</evidence>
<keyword evidence="1" id="KW-0732">Signal</keyword>
<dbReference type="Pfam" id="PF01682">
    <property type="entry name" value="DB"/>
    <property type="match status" value="1"/>
</dbReference>
<proteinExistence type="predicted"/>
<feature type="domain" description="Domain of unknown function DB" evidence="2">
    <location>
        <begin position="49"/>
        <end position="87"/>
    </location>
</feature>
<organism evidence="3 4">
    <name type="scientific">Ditylenchus dipsaci</name>
    <dbReference type="NCBI Taxonomy" id="166011"/>
    <lineage>
        <taxon>Eukaryota</taxon>
        <taxon>Metazoa</taxon>
        <taxon>Ecdysozoa</taxon>
        <taxon>Nematoda</taxon>
        <taxon>Chromadorea</taxon>
        <taxon>Rhabditida</taxon>
        <taxon>Tylenchina</taxon>
        <taxon>Tylenchomorpha</taxon>
        <taxon>Sphaerularioidea</taxon>
        <taxon>Anguinidae</taxon>
        <taxon>Anguininae</taxon>
        <taxon>Ditylenchus</taxon>
    </lineage>
</organism>
<sequence>MMSFCFFSSLFLVLLLVHGHQAAKIEEVSQLHKCVLDKTGPRSFDIRRYSNAILECLNGDRDNSVCCREKGVAGTCMRQCNGTVPQNLEVDELKH</sequence>
<dbReference type="AlphaFoldDB" id="A0A915CX33"/>
<accession>A0A915CX33</accession>
<feature type="signal peptide" evidence="1">
    <location>
        <begin position="1"/>
        <end position="22"/>
    </location>
</feature>
<reference evidence="4" key="1">
    <citation type="submission" date="2022-11" db="UniProtKB">
        <authorList>
            <consortium name="WormBaseParasite"/>
        </authorList>
    </citation>
    <scope>IDENTIFICATION</scope>
</reference>
<evidence type="ECO:0000256" key="1">
    <source>
        <dbReference type="SAM" id="SignalP"/>
    </source>
</evidence>
<name>A0A915CX33_9BILA</name>
<dbReference type="Proteomes" id="UP000887574">
    <property type="component" value="Unplaced"/>
</dbReference>
<evidence type="ECO:0000259" key="2">
    <source>
        <dbReference type="Pfam" id="PF01682"/>
    </source>
</evidence>
<evidence type="ECO:0000313" key="4">
    <source>
        <dbReference type="WBParaSite" id="jg1351"/>
    </source>
</evidence>
<dbReference type="WBParaSite" id="jg1351">
    <property type="protein sequence ID" value="jg1351"/>
    <property type="gene ID" value="jg1351"/>
</dbReference>
<keyword evidence="3" id="KW-1185">Reference proteome</keyword>
<protein>
    <recommendedName>
        <fullName evidence="2">Domain of unknown function DB domain-containing protein</fullName>
    </recommendedName>
</protein>
<dbReference type="InterPro" id="IPR002602">
    <property type="entry name" value="DB"/>
</dbReference>
<feature type="chain" id="PRO_5037387213" description="Domain of unknown function DB domain-containing protein" evidence="1">
    <location>
        <begin position="23"/>
        <end position="95"/>
    </location>
</feature>